<name>A0A8H3U7S5_VENIN</name>
<reference evidence="1 2" key="1">
    <citation type="submission" date="2018-12" db="EMBL/GenBank/DDBJ databases">
        <title>Venturia inaequalis Genome Resource.</title>
        <authorList>
            <person name="Lichtner F.J."/>
        </authorList>
    </citation>
    <scope>NUCLEOTIDE SEQUENCE [LARGE SCALE GENOMIC DNA]</scope>
    <source>
        <strain evidence="1 2">120213</strain>
    </source>
</reference>
<dbReference type="EMBL" id="WNWS01000671">
    <property type="protein sequence ID" value="KAE9964620.1"/>
    <property type="molecule type" value="Genomic_DNA"/>
</dbReference>
<organism evidence="1 2">
    <name type="scientific">Venturia inaequalis</name>
    <name type="common">Apple scab fungus</name>
    <dbReference type="NCBI Taxonomy" id="5025"/>
    <lineage>
        <taxon>Eukaryota</taxon>
        <taxon>Fungi</taxon>
        <taxon>Dikarya</taxon>
        <taxon>Ascomycota</taxon>
        <taxon>Pezizomycotina</taxon>
        <taxon>Dothideomycetes</taxon>
        <taxon>Pleosporomycetidae</taxon>
        <taxon>Venturiales</taxon>
        <taxon>Venturiaceae</taxon>
        <taxon>Venturia</taxon>
    </lineage>
</organism>
<accession>A0A8H3U7S5</accession>
<comment type="caution">
    <text evidence="1">The sequence shown here is derived from an EMBL/GenBank/DDBJ whole genome shotgun (WGS) entry which is preliminary data.</text>
</comment>
<dbReference type="AlphaFoldDB" id="A0A8H3U7S5"/>
<protein>
    <submittedName>
        <fullName evidence="1">Uncharacterized protein</fullName>
    </submittedName>
</protein>
<dbReference type="Proteomes" id="UP000447873">
    <property type="component" value="Unassembled WGS sequence"/>
</dbReference>
<evidence type="ECO:0000313" key="2">
    <source>
        <dbReference type="Proteomes" id="UP000447873"/>
    </source>
</evidence>
<proteinExistence type="predicted"/>
<gene>
    <name evidence="1" type="ORF">EG328_010332</name>
</gene>
<sequence length="220" mass="24107">MHHLTVTNSAGTSLRGLSRVMGSLLSNGQKKESCKLLAYEFRSTSIYHQQDYRMDILDVQIKATESCAEPSFLVVETMFKVDVKITALSALLWQDRVAAHSQTLSIPTVGNVAEISLRIPRSSIPWSSLTSTTLQALRKSSSLPIAHPPCRLQTFNPDSTSASPQLPARIELIDKADDAAGHSCRGSVLDLTQKAAEPLLTLHYLYSICEDPSRIPTDSI</sequence>
<evidence type="ECO:0000313" key="1">
    <source>
        <dbReference type="EMBL" id="KAE9964620.1"/>
    </source>
</evidence>